<feature type="region of interest" description="Disordered" evidence="4">
    <location>
        <begin position="1"/>
        <end position="34"/>
    </location>
</feature>
<organism evidence="5">
    <name type="scientific">Hydra vulgaris</name>
    <name type="common">Hydra</name>
    <name type="synonym">Hydra attenuata</name>
    <dbReference type="NCBI Taxonomy" id="6087"/>
    <lineage>
        <taxon>Eukaryota</taxon>
        <taxon>Metazoa</taxon>
        <taxon>Cnidaria</taxon>
        <taxon>Hydrozoa</taxon>
        <taxon>Hydroidolina</taxon>
        <taxon>Anthoathecata</taxon>
        <taxon>Aplanulata</taxon>
        <taxon>Hydridae</taxon>
        <taxon>Hydra</taxon>
    </lineage>
</organism>
<dbReference type="AlphaFoldDB" id="T2MDW8"/>
<comment type="similarity">
    <text evidence="2">Belongs to the THOC5 family.</text>
</comment>
<gene>
    <name evidence="5" type="primary">THOC5</name>
</gene>
<reference evidence="5" key="1">
    <citation type="journal article" date="2013" name="Genome Biol. Evol.">
        <title>Punctuated emergences of genetic and phenotypic innovations in eumetazoan, bilaterian, euteleostome, and hominidae ancestors.</title>
        <authorList>
            <person name="Wenger Y."/>
            <person name="Galliot B."/>
        </authorList>
    </citation>
    <scope>NUCLEOTIDE SEQUENCE</scope>
    <source>
        <tissue evidence="5">Whole animals</tissue>
    </source>
</reference>
<feature type="compositionally biased region" description="Acidic residues" evidence="4">
    <location>
        <begin position="325"/>
        <end position="334"/>
    </location>
</feature>
<dbReference type="EMBL" id="HAAD01003910">
    <property type="protein sequence ID" value="CDG70142.1"/>
    <property type="molecule type" value="mRNA"/>
</dbReference>
<dbReference type="PANTHER" id="PTHR13375">
    <property type="entry name" value="FMS INTERACTING PROTEIN"/>
    <property type="match status" value="1"/>
</dbReference>
<protein>
    <submittedName>
        <fullName evidence="5">THO complex subunit 5 homolog</fullName>
    </submittedName>
</protein>
<dbReference type="GO" id="GO:0003729">
    <property type="term" value="F:mRNA binding"/>
    <property type="evidence" value="ECO:0007669"/>
    <property type="project" value="TreeGrafter"/>
</dbReference>
<dbReference type="GO" id="GO:0000445">
    <property type="term" value="C:THO complex part of transcription export complex"/>
    <property type="evidence" value="ECO:0007669"/>
    <property type="project" value="TreeGrafter"/>
</dbReference>
<evidence type="ECO:0000256" key="2">
    <source>
        <dbReference type="ARBA" id="ARBA00008044"/>
    </source>
</evidence>
<evidence type="ECO:0000256" key="1">
    <source>
        <dbReference type="ARBA" id="ARBA00004123"/>
    </source>
</evidence>
<dbReference type="OMA" id="YEVMHLK"/>
<dbReference type="Pfam" id="PF09766">
    <property type="entry name" value="FmiP_Thoc5"/>
    <property type="match status" value="1"/>
</dbReference>
<dbReference type="PANTHER" id="PTHR13375:SF3">
    <property type="entry name" value="THO COMPLEX SUBUNIT 5 HOMOLOG"/>
    <property type="match status" value="1"/>
</dbReference>
<proteinExistence type="evidence at transcript level"/>
<dbReference type="InterPro" id="IPR019163">
    <property type="entry name" value="THO_Thoc5"/>
</dbReference>
<keyword evidence="3" id="KW-0539">Nucleus</keyword>
<name>T2MDW8_HYDVU</name>
<comment type="subcellular location">
    <subcellularLocation>
        <location evidence="1">Nucleus</location>
    </subcellularLocation>
</comment>
<feature type="region of interest" description="Disordered" evidence="4">
    <location>
        <begin position="325"/>
        <end position="353"/>
    </location>
</feature>
<feature type="compositionally biased region" description="Basic and acidic residues" evidence="4">
    <location>
        <begin position="340"/>
        <end position="353"/>
    </location>
</feature>
<dbReference type="GO" id="GO:0006406">
    <property type="term" value="P:mRNA export from nucleus"/>
    <property type="evidence" value="ECO:0007669"/>
    <property type="project" value="TreeGrafter"/>
</dbReference>
<accession>T2MDW8</accession>
<evidence type="ECO:0000256" key="4">
    <source>
        <dbReference type="SAM" id="MobiDB-lite"/>
    </source>
</evidence>
<sequence>MKTKSDDIKRRMSTRSSETLVVNDKDLSTENSEGNSTKIITTKKQCTDRQIFQYEEQEAISRDSHDDVDLFCRTCRNIEVAISDINDLKKSKDGCEEIKEKRIDAVILATNLKKLNRLTQMRGKNAAEKTQAAKSKVDSLHLELQNLLYEVVHIKKEIQQCVNFSSKDEDIDLVDIDTFYKEAPIELSHPEVTKTDAHKQMLARLDWELKRRKQLVEQKNKFLEEKKKIEDEINSKTNYLNSLKPHLAQIMKTTEPVQELMGVSFETERLMFESAQYLSRPLYLLYVQAKAYRDTCDKVMQVEIEGDINEAKNDLQTETVIIDESDDSDSENVESFETNGESHRNRKKEGTLNRLEEKRNKLLTPHPLYVRIKWKKKDTYELDMLFKYLPQLNVSCIQVNLNIEGSTSFPLLSSDVILRDLLASDSGSELPSVASKYQLECLGSESFDPYIKLVGYPYLWVQWICGLNNLPNKKLQNTMTDSAINMKHFQTVIKHIRKRIKGRLSLQRQLHLLESLQLPDLNSPCKSFSVLTSWKELTLEEFMSYEKGRALFAMEIVPRDSMYYSATVTREENLDVLVAIHPNYPQEPPVFLLSIQTACIEKRNSLRNLEREINAFTEELVLKCSSDMLLSSMLHKLAVCFDIFVETGEKISSKDRLYIRKLRGRDRNRPYRYQNEGYFIQR</sequence>
<dbReference type="OrthoDB" id="20582at2759"/>
<evidence type="ECO:0000313" key="5">
    <source>
        <dbReference type="EMBL" id="CDG70142.1"/>
    </source>
</evidence>
<feature type="compositionally biased region" description="Basic and acidic residues" evidence="4">
    <location>
        <begin position="1"/>
        <end position="10"/>
    </location>
</feature>
<evidence type="ECO:0000256" key="3">
    <source>
        <dbReference type="ARBA" id="ARBA00023242"/>
    </source>
</evidence>